<keyword evidence="3" id="KW-1185">Reference proteome</keyword>
<feature type="region of interest" description="Disordered" evidence="1">
    <location>
        <begin position="75"/>
        <end position="96"/>
    </location>
</feature>
<comment type="caution">
    <text evidence="2">The sequence shown here is derived from an EMBL/GenBank/DDBJ whole genome shotgun (WGS) entry which is preliminary data.</text>
</comment>
<gene>
    <name evidence="2" type="ORF">TNCV_4720851</name>
</gene>
<evidence type="ECO:0000313" key="3">
    <source>
        <dbReference type="Proteomes" id="UP000887159"/>
    </source>
</evidence>
<dbReference type="AlphaFoldDB" id="A0A8X6W612"/>
<feature type="compositionally biased region" description="Polar residues" evidence="1">
    <location>
        <begin position="75"/>
        <end position="88"/>
    </location>
</feature>
<organism evidence="2 3">
    <name type="scientific">Trichonephila clavipes</name>
    <name type="common">Golden silk orbweaver</name>
    <name type="synonym">Nephila clavipes</name>
    <dbReference type="NCBI Taxonomy" id="2585209"/>
    <lineage>
        <taxon>Eukaryota</taxon>
        <taxon>Metazoa</taxon>
        <taxon>Ecdysozoa</taxon>
        <taxon>Arthropoda</taxon>
        <taxon>Chelicerata</taxon>
        <taxon>Arachnida</taxon>
        <taxon>Araneae</taxon>
        <taxon>Araneomorphae</taxon>
        <taxon>Entelegynae</taxon>
        <taxon>Araneoidea</taxon>
        <taxon>Nephilidae</taxon>
        <taxon>Trichonephila</taxon>
    </lineage>
</organism>
<dbReference type="Proteomes" id="UP000887159">
    <property type="component" value="Unassembled WGS sequence"/>
</dbReference>
<reference evidence="2" key="1">
    <citation type="submission" date="2020-08" db="EMBL/GenBank/DDBJ databases">
        <title>Multicomponent nature underlies the extraordinary mechanical properties of spider dragline silk.</title>
        <authorList>
            <person name="Kono N."/>
            <person name="Nakamura H."/>
            <person name="Mori M."/>
            <person name="Yoshida Y."/>
            <person name="Ohtoshi R."/>
            <person name="Malay A.D."/>
            <person name="Moran D.A.P."/>
            <person name="Tomita M."/>
            <person name="Numata K."/>
            <person name="Arakawa K."/>
        </authorList>
    </citation>
    <scope>NUCLEOTIDE SEQUENCE</scope>
</reference>
<proteinExistence type="predicted"/>
<evidence type="ECO:0000256" key="1">
    <source>
        <dbReference type="SAM" id="MobiDB-lite"/>
    </source>
</evidence>
<feature type="region of interest" description="Disordered" evidence="1">
    <location>
        <begin position="1"/>
        <end position="25"/>
    </location>
</feature>
<dbReference type="EMBL" id="BMAU01021387">
    <property type="protein sequence ID" value="GFY28957.1"/>
    <property type="molecule type" value="Genomic_DNA"/>
</dbReference>
<name>A0A8X6W612_TRICX</name>
<sequence>MDTDPPTPESNEPRRKGLEQGSVEWATQKYSEGRRLSISKDGLSYGILSAPPPPRIYHVTQLWMVLTLCPTQDAIGNSDKSSSWNSILRSRAPVVN</sequence>
<accession>A0A8X6W612</accession>
<protein>
    <submittedName>
        <fullName evidence="2">Uncharacterized protein</fullName>
    </submittedName>
</protein>
<evidence type="ECO:0000313" key="2">
    <source>
        <dbReference type="EMBL" id="GFY28957.1"/>
    </source>
</evidence>